<protein>
    <submittedName>
        <fullName evidence="1">Uncharacterized protein</fullName>
    </submittedName>
</protein>
<dbReference type="EMBL" id="JACXRZ010000003">
    <property type="protein sequence ID" value="MBD3142180.1"/>
    <property type="molecule type" value="Genomic_DNA"/>
</dbReference>
<sequence length="218" mass="24507">MSTARDNGSEITKAGTKLTAADIVQRYVIWDRDEPRYLKLLGGNLPRLSDRFKAALADDARHISDEDLRELLRRDWRPRLTAAWLIGLDRRLRFRQTLGDLLLNSEVCYAGQGYCFALANFGQSHDAEILTAYLDRYLPRTDCSYDQHWAIGALLHLDDRLGTHHADRFLTTGLWHASAFSRLDPAAYHQVINELRDTARALGNTAGHGSPSSGSSEA</sequence>
<comment type="caution">
    <text evidence="1">The sequence shown here is derived from an EMBL/GenBank/DDBJ whole genome shotgun (WGS) entry which is preliminary data.</text>
</comment>
<organism evidence="1 2">
    <name type="scientific">Microbispora bryophytorum subsp. camponoti</name>
    <dbReference type="NCBI Taxonomy" id="1677852"/>
    <lineage>
        <taxon>Bacteria</taxon>
        <taxon>Bacillati</taxon>
        <taxon>Actinomycetota</taxon>
        <taxon>Actinomycetes</taxon>
        <taxon>Streptosporangiales</taxon>
        <taxon>Streptosporangiaceae</taxon>
        <taxon>Microbispora</taxon>
    </lineage>
</organism>
<evidence type="ECO:0000313" key="1">
    <source>
        <dbReference type="EMBL" id="MBD3142180.1"/>
    </source>
</evidence>
<dbReference type="Proteomes" id="UP000653231">
    <property type="component" value="Unassembled WGS sequence"/>
</dbReference>
<dbReference type="Pfam" id="PF19463">
    <property type="entry name" value="DUF6000"/>
    <property type="match status" value="1"/>
</dbReference>
<accession>A0ABR8KY75</accession>
<proteinExistence type="predicted"/>
<gene>
    <name evidence="1" type="ORF">IEQ31_03125</name>
</gene>
<dbReference type="InterPro" id="IPR046042">
    <property type="entry name" value="DUF6000"/>
</dbReference>
<reference evidence="1 2" key="1">
    <citation type="submission" date="2020-09" db="EMBL/GenBank/DDBJ databases">
        <title>Actinomycete isolated from the Camponotus japonicus Mayr.</title>
        <authorList>
            <person name="Gong X."/>
        </authorList>
    </citation>
    <scope>NUCLEOTIDE SEQUENCE [LARGE SCALE GENOMIC DNA]</scope>
    <source>
        <strain evidence="1 2">2C-HV3</strain>
    </source>
</reference>
<name>A0ABR8KY75_9ACTN</name>
<keyword evidence="2" id="KW-1185">Reference proteome</keyword>
<dbReference type="RefSeq" id="WP_191050023.1">
    <property type="nucleotide sequence ID" value="NZ_JACXRZ010000003.1"/>
</dbReference>
<evidence type="ECO:0000313" key="2">
    <source>
        <dbReference type="Proteomes" id="UP000653231"/>
    </source>
</evidence>